<dbReference type="Pfam" id="PF00528">
    <property type="entry name" value="BPD_transp_1"/>
    <property type="match status" value="1"/>
</dbReference>
<evidence type="ECO:0000256" key="7">
    <source>
        <dbReference type="RuleBase" id="RU363032"/>
    </source>
</evidence>
<dbReference type="PANTHER" id="PTHR30193:SF42">
    <property type="entry name" value="ABC TRANSPORTER PERMEASE PROTEIN"/>
    <property type="match status" value="1"/>
</dbReference>
<keyword evidence="6 7" id="KW-0472">Membrane</keyword>
<dbReference type="PANTHER" id="PTHR30193">
    <property type="entry name" value="ABC TRANSPORTER PERMEASE PROTEIN"/>
    <property type="match status" value="1"/>
</dbReference>
<feature type="domain" description="ABC transmembrane type-1" evidence="8">
    <location>
        <begin position="85"/>
        <end position="298"/>
    </location>
</feature>
<keyword evidence="2 7" id="KW-0813">Transport</keyword>
<gene>
    <name evidence="9" type="ORF">SAMN05216466_102565</name>
</gene>
<feature type="transmembrane region" description="Helical" evidence="7">
    <location>
        <begin position="122"/>
        <end position="142"/>
    </location>
</feature>
<evidence type="ECO:0000313" key="9">
    <source>
        <dbReference type="EMBL" id="SDG23738.1"/>
    </source>
</evidence>
<dbReference type="Gene3D" id="1.10.3720.10">
    <property type="entry name" value="MetI-like"/>
    <property type="match status" value="1"/>
</dbReference>
<protein>
    <submittedName>
        <fullName evidence="9">Carbohydrate ABC transporter membrane protein 1, CUT1 family</fullName>
    </submittedName>
</protein>
<organism evidence="9 10">
    <name type="scientific">Paraburkholderia phenazinium</name>
    <dbReference type="NCBI Taxonomy" id="60549"/>
    <lineage>
        <taxon>Bacteria</taxon>
        <taxon>Pseudomonadati</taxon>
        <taxon>Pseudomonadota</taxon>
        <taxon>Betaproteobacteria</taxon>
        <taxon>Burkholderiales</taxon>
        <taxon>Burkholderiaceae</taxon>
        <taxon>Paraburkholderia</taxon>
    </lineage>
</organism>
<name>A0A1G7SL80_9BURK</name>
<dbReference type="GO" id="GO:0055085">
    <property type="term" value="P:transmembrane transport"/>
    <property type="evidence" value="ECO:0007669"/>
    <property type="project" value="InterPro"/>
</dbReference>
<evidence type="ECO:0000256" key="3">
    <source>
        <dbReference type="ARBA" id="ARBA00022475"/>
    </source>
</evidence>
<feature type="transmembrane region" description="Helical" evidence="7">
    <location>
        <begin position="26"/>
        <end position="49"/>
    </location>
</feature>
<keyword evidence="5 7" id="KW-1133">Transmembrane helix</keyword>
<feature type="transmembrane region" description="Helical" evidence="7">
    <location>
        <begin position="88"/>
        <end position="110"/>
    </location>
</feature>
<dbReference type="SUPFAM" id="SSF161098">
    <property type="entry name" value="MetI-like"/>
    <property type="match status" value="1"/>
</dbReference>
<dbReference type="PROSITE" id="PS50928">
    <property type="entry name" value="ABC_TM1"/>
    <property type="match status" value="1"/>
</dbReference>
<comment type="subcellular location">
    <subcellularLocation>
        <location evidence="1 7">Cell membrane</location>
        <topology evidence="1 7">Multi-pass membrane protein</topology>
    </subcellularLocation>
</comment>
<comment type="similarity">
    <text evidence="7">Belongs to the binding-protein-dependent transport system permease family.</text>
</comment>
<keyword evidence="4 7" id="KW-0812">Transmembrane</keyword>
<reference evidence="9 10" key="1">
    <citation type="submission" date="2016-10" db="EMBL/GenBank/DDBJ databases">
        <authorList>
            <person name="de Groot N.N."/>
        </authorList>
    </citation>
    <scope>NUCLEOTIDE SEQUENCE [LARGE SCALE GENOMIC DNA]</scope>
    <source>
        <strain evidence="9 10">LMG 2247</strain>
    </source>
</reference>
<dbReference type="Proteomes" id="UP000199706">
    <property type="component" value="Unassembled WGS sequence"/>
</dbReference>
<evidence type="ECO:0000313" key="10">
    <source>
        <dbReference type="Proteomes" id="UP000199706"/>
    </source>
</evidence>
<feature type="transmembrane region" description="Helical" evidence="7">
    <location>
        <begin position="217"/>
        <end position="242"/>
    </location>
</feature>
<dbReference type="OrthoDB" id="9805108at2"/>
<dbReference type="EMBL" id="FNCJ01000002">
    <property type="protein sequence ID" value="SDG23738.1"/>
    <property type="molecule type" value="Genomic_DNA"/>
</dbReference>
<evidence type="ECO:0000256" key="5">
    <source>
        <dbReference type="ARBA" id="ARBA00022989"/>
    </source>
</evidence>
<dbReference type="InterPro" id="IPR051393">
    <property type="entry name" value="ABC_transporter_permease"/>
</dbReference>
<proteinExistence type="inferred from homology"/>
<evidence type="ECO:0000256" key="6">
    <source>
        <dbReference type="ARBA" id="ARBA00023136"/>
    </source>
</evidence>
<dbReference type="GO" id="GO:0005886">
    <property type="term" value="C:plasma membrane"/>
    <property type="evidence" value="ECO:0007669"/>
    <property type="project" value="UniProtKB-SubCell"/>
</dbReference>
<keyword evidence="3" id="KW-1003">Cell membrane</keyword>
<evidence type="ECO:0000256" key="4">
    <source>
        <dbReference type="ARBA" id="ARBA00022692"/>
    </source>
</evidence>
<dbReference type="RefSeq" id="WP_090682728.1">
    <property type="nucleotide sequence ID" value="NZ_CADERL010000002.1"/>
</dbReference>
<evidence type="ECO:0000256" key="1">
    <source>
        <dbReference type="ARBA" id="ARBA00004651"/>
    </source>
</evidence>
<evidence type="ECO:0000259" key="8">
    <source>
        <dbReference type="PROSITE" id="PS50928"/>
    </source>
</evidence>
<evidence type="ECO:0000256" key="2">
    <source>
        <dbReference type="ARBA" id="ARBA00022448"/>
    </source>
</evidence>
<dbReference type="InterPro" id="IPR000515">
    <property type="entry name" value="MetI-like"/>
</dbReference>
<dbReference type="InterPro" id="IPR035906">
    <property type="entry name" value="MetI-like_sf"/>
</dbReference>
<feature type="transmembrane region" description="Helical" evidence="7">
    <location>
        <begin position="171"/>
        <end position="196"/>
    </location>
</feature>
<dbReference type="AlphaFoldDB" id="A0A1G7SL80"/>
<dbReference type="CDD" id="cd06261">
    <property type="entry name" value="TM_PBP2"/>
    <property type="match status" value="1"/>
</dbReference>
<accession>A0A1G7SL80</accession>
<sequence length="311" mass="34810">MRALGLPSAAERHTRRSKPLGRRWPLAAWIALLPMVATVVFAYLGTMLWTVKVSFTLSRTFPSDRFAGVTQYVRLFQNDRWMVSLQHIVIYGVCFIFACMVIGLLLAIFIDQRVVAEGALRTVFLYPYAMSFVATGLVWQWILNPELGVQEVLHRIGFVHARFDWIVDQDWVIYTLVIATVWQASGLVMALLLAGLRGIDDEIWKAARIDGIPRWRVYVSIVVPMLKTSMSTAFVLLFVMVIKLYDAVVAMTLGGPGTASEVPAKFIMDYLFGRANIGLASAASVVLLTTVLAILAPFFYARSRAALRKDV</sequence>
<feature type="transmembrane region" description="Helical" evidence="7">
    <location>
        <begin position="277"/>
        <end position="300"/>
    </location>
</feature>